<accession>A0A1A9W0M0</accession>
<keyword evidence="3" id="KW-0969">Cilium</keyword>
<organism evidence="5 6">
    <name type="scientific">Glossina brevipalpis</name>
    <dbReference type="NCBI Taxonomy" id="37001"/>
    <lineage>
        <taxon>Eukaryota</taxon>
        <taxon>Metazoa</taxon>
        <taxon>Ecdysozoa</taxon>
        <taxon>Arthropoda</taxon>
        <taxon>Hexapoda</taxon>
        <taxon>Insecta</taxon>
        <taxon>Pterygota</taxon>
        <taxon>Neoptera</taxon>
        <taxon>Endopterygota</taxon>
        <taxon>Diptera</taxon>
        <taxon>Brachycera</taxon>
        <taxon>Muscomorpha</taxon>
        <taxon>Hippoboscoidea</taxon>
        <taxon>Glossinidae</taxon>
        <taxon>Glossina</taxon>
    </lineage>
</organism>
<dbReference type="InterPro" id="IPR042814">
    <property type="entry name" value="Morn5"/>
</dbReference>
<dbReference type="GO" id="GO:0031514">
    <property type="term" value="C:motile cilium"/>
    <property type="evidence" value="ECO:0007669"/>
    <property type="project" value="UniProtKB-SubCell"/>
</dbReference>
<reference evidence="6" key="1">
    <citation type="submission" date="2014-03" db="EMBL/GenBank/DDBJ databases">
        <authorList>
            <person name="Aksoy S."/>
            <person name="Warren W."/>
            <person name="Wilson R.K."/>
        </authorList>
    </citation>
    <scope>NUCLEOTIDE SEQUENCE [LARGE SCALE GENOMIC DNA]</scope>
    <source>
        <strain evidence="6">IAEA</strain>
    </source>
</reference>
<dbReference type="Gene3D" id="2.20.110.10">
    <property type="entry name" value="Histone H3 K4-specific methyltransferase SET7/9 N-terminal domain"/>
    <property type="match status" value="1"/>
</dbReference>
<dbReference type="STRING" id="37001.A0A1A9W0M0"/>
<evidence type="ECO:0000256" key="4">
    <source>
        <dbReference type="ARBA" id="ARBA00023273"/>
    </source>
</evidence>
<dbReference type="Proteomes" id="UP000091820">
    <property type="component" value="Unassembled WGS sequence"/>
</dbReference>
<evidence type="ECO:0000256" key="3">
    <source>
        <dbReference type="ARBA" id="ARBA00023069"/>
    </source>
</evidence>
<evidence type="ECO:0000313" key="5">
    <source>
        <dbReference type="EnsemblMetazoa" id="GBRI002079-PA"/>
    </source>
</evidence>
<keyword evidence="2" id="KW-0282">Flagellum</keyword>
<protein>
    <recommendedName>
        <fullName evidence="7">MORN repeat-containing protein 5</fullName>
    </recommendedName>
</protein>
<reference evidence="5" key="2">
    <citation type="submission" date="2020-05" db="UniProtKB">
        <authorList>
            <consortium name="EnsemblMetazoa"/>
        </authorList>
    </citation>
    <scope>IDENTIFICATION</scope>
    <source>
        <strain evidence="5">IAEA</strain>
    </source>
</reference>
<evidence type="ECO:0000256" key="2">
    <source>
        <dbReference type="ARBA" id="ARBA00022846"/>
    </source>
</evidence>
<keyword evidence="6" id="KW-1185">Reference proteome</keyword>
<dbReference type="VEuPathDB" id="VectorBase:GBRI002079"/>
<name>A0A1A9W0M0_9MUSC</name>
<proteinExistence type="predicted"/>
<dbReference type="SUPFAM" id="SSF82185">
    <property type="entry name" value="Histone H3 K4-specific methyltransferase SET7/9 N-terminal domain"/>
    <property type="match status" value="1"/>
</dbReference>
<dbReference type="PANTHER" id="PTHR46437">
    <property type="entry name" value="MORN REPEAT-CONTAINING PROTEIN 5"/>
    <property type="match status" value="1"/>
</dbReference>
<comment type="subcellular location">
    <subcellularLocation>
        <location evidence="1">Cell projection</location>
        <location evidence="1">Cilium</location>
        <location evidence="1">Flagellum</location>
    </subcellularLocation>
</comment>
<keyword evidence="4" id="KW-0966">Cell projection</keyword>
<evidence type="ECO:0000256" key="1">
    <source>
        <dbReference type="ARBA" id="ARBA00004230"/>
    </source>
</evidence>
<dbReference type="AlphaFoldDB" id="A0A1A9W0M0"/>
<sequence>MAKMRSIAYERSMQHNYMTKAPPAANRKPNYQYFLTGSNFSGSWSETLHTMDGYGLYTFPDGSEYRGYFAKGLFHGYGLLHLMEPYGITFKGVFVDGHLSDMLEMWFDDDLHLEADFKGWNADFQKWRYCSAKDRRYVVEQLEGLTAVGPKPHKRVGKANYIPTKLYDVGEGLFNPATNMIINRPRPFFPYHYASCEDRDRITQDCLSGTPLTIKDIPLETCRRIIEFNLTSAEELKEMPPSCNYNPVKERKRFLKGIRRAFGQKSEELLEDSGKSEASACIGTLKDISTSSCSSYTAESLIVDREEQLEATREYDNVLWGQRPQTPSLLVFHEI</sequence>
<evidence type="ECO:0000313" key="6">
    <source>
        <dbReference type="Proteomes" id="UP000091820"/>
    </source>
</evidence>
<dbReference type="EnsemblMetazoa" id="GBRI002079-RA">
    <property type="protein sequence ID" value="GBRI002079-PA"/>
    <property type="gene ID" value="GBRI002079"/>
</dbReference>
<evidence type="ECO:0008006" key="7">
    <source>
        <dbReference type="Google" id="ProtNLM"/>
    </source>
</evidence>
<dbReference type="PANTHER" id="PTHR46437:SF1">
    <property type="entry name" value="MORN REPEAT-CONTAINING PROTEIN 5"/>
    <property type="match status" value="1"/>
</dbReference>